<organism evidence="7 8">
    <name type="scientific">Aquimarina aggregata</name>
    <dbReference type="NCBI Taxonomy" id="1642818"/>
    <lineage>
        <taxon>Bacteria</taxon>
        <taxon>Pseudomonadati</taxon>
        <taxon>Bacteroidota</taxon>
        <taxon>Flavobacteriia</taxon>
        <taxon>Flavobacteriales</taxon>
        <taxon>Flavobacteriaceae</taxon>
        <taxon>Aquimarina</taxon>
    </lineage>
</organism>
<dbReference type="STRING" id="1642818.AWE51_00015"/>
<evidence type="ECO:0000256" key="1">
    <source>
        <dbReference type="ARBA" id="ARBA00004442"/>
    </source>
</evidence>
<dbReference type="Gene3D" id="2.120.10.30">
    <property type="entry name" value="TolB, C-terminal domain"/>
    <property type="match status" value="1"/>
</dbReference>
<proteinExistence type="predicted"/>
<dbReference type="AlphaFoldDB" id="A0A163BX84"/>
<gene>
    <name evidence="7" type="ORF">AWE51_00015</name>
</gene>
<feature type="signal peptide" evidence="5">
    <location>
        <begin position="1"/>
        <end position="25"/>
    </location>
</feature>
<dbReference type="InterPro" id="IPR006665">
    <property type="entry name" value="OmpA-like"/>
</dbReference>
<dbReference type="InterPro" id="IPR011042">
    <property type="entry name" value="6-blade_b-propeller_TolB-like"/>
</dbReference>
<dbReference type="GO" id="GO:0009279">
    <property type="term" value="C:cell outer membrane"/>
    <property type="evidence" value="ECO:0007669"/>
    <property type="project" value="UniProtKB-SubCell"/>
</dbReference>
<dbReference type="Pfam" id="PF00691">
    <property type="entry name" value="OmpA"/>
    <property type="match status" value="1"/>
</dbReference>
<dbReference type="PANTHER" id="PTHR30329">
    <property type="entry name" value="STATOR ELEMENT OF FLAGELLAR MOTOR COMPLEX"/>
    <property type="match status" value="1"/>
</dbReference>
<dbReference type="Proteomes" id="UP000076715">
    <property type="component" value="Unassembled WGS sequence"/>
</dbReference>
<accession>A0A163BX84</accession>
<dbReference type="SUPFAM" id="SSF48452">
    <property type="entry name" value="TPR-like"/>
    <property type="match status" value="1"/>
</dbReference>
<dbReference type="CDD" id="cd07185">
    <property type="entry name" value="OmpA_C-like"/>
    <property type="match status" value="1"/>
</dbReference>
<evidence type="ECO:0000256" key="4">
    <source>
        <dbReference type="PROSITE-ProRule" id="PRU00473"/>
    </source>
</evidence>
<comment type="caution">
    <text evidence="7">The sequence shown here is derived from an EMBL/GenBank/DDBJ whole genome shotgun (WGS) entry which is preliminary data.</text>
</comment>
<dbReference type="PRINTS" id="PR01021">
    <property type="entry name" value="OMPADOMAIN"/>
</dbReference>
<dbReference type="OrthoDB" id="9809364at2"/>
<dbReference type="SUPFAM" id="SSF82171">
    <property type="entry name" value="DPP6 N-terminal domain-like"/>
    <property type="match status" value="1"/>
</dbReference>
<dbReference type="SUPFAM" id="SSF49478">
    <property type="entry name" value="Cna protein B-type domain"/>
    <property type="match status" value="1"/>
</dbReference>
<sequence length="659" mass="75227">MIKMNFNKYVILTAICIFISCSLYAQNKRLEKANENFNRFAFVDARKIYLQVAESGYESRELFKKLGDSYYFNAQLEDAVPWYEKLTSKYNEEIDPEYLFRYSQSLKSIERYDDADQVMEKFNVITGNDQRAEYFMNTRDYLKFIEMQSGKFRLLKLSVNSKYSEYAPSFNHLGQLVFASSRAGSGMTKVLHEWNEMPFLDLFSSDIIEANGILQSPKKMKGKINTKFHESSTSFSKDGQTVYFTRNNYTKRKLGTNTEGTILLKIYRATLKEDKWTDIEELPFNSDEYSVAHPALSADGTKLYFASDMADSRGLSDLYEVAINQDGTFGTPRNLGDKINTEGRETFPYISDSGRLYFASDGHIGLGGLDVFVSVPEETGEFSIPYNVGKPVNSDEDDFTFVLNENTKIGYFASNRRGGKGNDDIYSFKQTEDLITECNQYVTGVVTDAVSKEVLANAEVMLMDDNNKEIGLVATDNKGRYKFDLECETSYIVRATKTSYSPTEAILSTNNALEYEHNLALQISTGSIDDKKEYKKGDDLALLLDLEPIYFDLDKSFIRPDAEVELQKIIAALKEYPELKIDVRSHTDSRADDNYNMYLSERRAKSTVKYILQKGEIDPSRVTGRGYGETNLINKCANAIPCEDQEHQLNRRSEFILID</sequence>
<dbReference type="EMBL" id="LQRT01000002">
    <property type="protein sequence ID" value="KZS41865.1"/>
    <property type="molecule type" value="Genomic_DNA"/>
</dbReference>
<keyword evidence="8" id="KW-1185">Reference proteome</keyword>
<keyword evidence="3" id="KW-0998">Cell outer membrane</keyword>
<evidence type="ECO:0000313" key="8">
    <source>
        <dbReference type="Proteomes" id="UP000076715"/>
    </source>
</evidence>
<evidence type="ECO:0000259" key="6">
    <source>
        <dbReference type="PROSITE" id="PS51123"/>
    </source>
</evidence>
<dbReference type="InterPro" id="IPR011659">
    <property type="entry name" value="WD40"/>
</dbReference>
<dbReference type="InterPro" id="IPR011990">
    <property type="entry name" value="TPR-like_helical_dom_sf"/>
</dbReference>
<name>A0A163BX84_9FLAO</name>
<dbReference type="InterPro" id="IPR006664">
    <property type="entry name" value="OMP_bac"/>
</dbReference>
<dbReference type="Gene3D" id="3.30.1330.60">
    <property type="entry name" value="OmpA-like domain"/>
    <property type="match status" value="1"/>
</dbReference>
<evidence type="ECO:0000256" key="2">
    <source>
        <dbReference type="ARBA" id="ARBA00023136"/>
    </source>
</evidence>
<protein>
    <submittedName>
        <fullName evidence="7">Cell envelope biogenesis protein OmpA</fullName>
    </submittedName>
</protein>
<reference evidence="7 8" key="1">
    <citation type="submission" date="2016-01" db="EMBL/GenBank/DDBJ databases">
        <title>The draft genome sequence of Aquimarina sp. RZW4-3-2.</title>
        <authorList>
            <person name="Wang Y."/>
        </authorList>
    </citation>
    <scope>NUCLEOTIDE SEQUENCE [LARGE SCALE GENOMIC DNA]</scope>
    <source>
        <strain evidence="7 8">RZW4-3-2</strain>
    </source>
</reference>
<feature type="chain" id="PRO_5007841876" evidence="5">
    <location>
        <begin position="26"/>
        <end position="659"/>
    </location>
</feature>
<feature type="domain" description="OmpA-like" evidence="6">
    <location>
        <begin position="538"/>
        <end position="659"/>
    </location>
</feature>
<dbReference type="PROSITE" id="PS51123">
    <property type="entry name" value="OMPA_2"/>
    <property type="match status" value="1"/>
</dbReference>
<dbReference type="InterPro" id="IPR050330">
    <property type="entry name" value="Bact_OuterMem_StrucFunc"/>
</dbReference>
<evidence type="ECO:0000256" key="5">
    <source>
        <dbReference type="SAM" id="SignalP"/>
    </source>
</evidence>
<dbReference type="PANTHER" id="PTHR30329:SF21">
    <property type="entry name" value="LIPOPROTEIN YIAD-RELATED"/>
    <property type="match status" value="1"/>
</dbReference>
<keyword evidence="5" id="KW-0732">Signal</keyword>
<dbReference type="SUPFAM" id="SSF103088">
    <property type="entry name" value="OmpA-like"/>
    <property type="match status" value="1"/>
</dbReference>
<dbReference type="Pfam" id="PF07676">
    <property type="entry name" value="PD40"/>
    <property type="match status" value="3"/>
</dbReference>
<dbReference type="PROSITE" id="PS51257">
    <property type="entry name" value="PROKAR_LIPOPROTEIN"/>
    <property type="match status" value="1"/>
</dbReference>
<evidence type="ECO:0000256" key="3">
    <source>
        <dbReference type="ARBA" id="ARBA00023237"/>
    </source>
</evidence>
<comment type="subcellular location">
    <subcellularLocation>
        <location evidence="1">Cell outer membrane</location>
    </subcellularLocation>
</comment>
<dbReference type="Gene3D" id="2.60.40.1120">
    <property type="entry name" value="Carboxypeptidase-like, regulatory domain"/>
    <property type="match status" value="1"/>
</dbReference>
<evidence type="ECO:0000313" key="7">
    <source>
        <dbReference type="EMBL" id="KZS41865.1"/>
    </source>
</evidence>
<keyword evidence="2 4" id="KW-0472">Membrane</keyword>
<dbReference type="InterPro" id="IPR036737">
    <property type="entry name" value="OmpA-like_sf"/>
</dbReference>
<dbReference type="Gene3D" id="1.25.40.10">
    <property type="entry name" value="Tetratricopeptide repeat domain"/>
    <property type="match status" value="1"/>
</dbReference>
<dbReference type="Pfam" id="PF13620">
    <property type="entry name" value="CarboxypepD_reg"/>
    <property type="match status" value="1"/>
</dbReference>